<evidence type="ECO:0000256" key="5">
    <source>
        <dbReference type="ARBA" id="ARBA00022679"/>
    </source>
</evidence>
<dbReference type="InterPro" id="IPR036890">
    <property type="entry name" value="HATPase_C_sf"/>
</dbReference>
<dbReference type="InterPro" id="IPR003660">
    <property type="entry name" value="HAMP_dom"/>
</dbReference>
<keyword evidence="13" id="KW-0067">ATP-binding</keyword>
<comment type="catalytic activity">
    <reaction evidence="1">
        <text>ATP + protein L-histidine = ADP + protein N-phospho-L-histidine.</text>
        <dbReference type="EC" id="2.7.13.3"/>
    </reaction>
</comment>
<dbReference type="PANTHER" id="PTHR45436:SF5">
    <property type="entry name" value="SENSOR HISTIDINE KINASE TRCS"/>
    <property type="match status" value="1"/>
</dbReference>
<dbReference type="SMART" id="SM00388">
    <property type="entry name" value="HisKA"/>
    <property type="match status" value="1"/>
</dbReference>
<feature type="transmembrane region" description="Helical" evidence="10">
    <location>
        <begin position="12"/>
        <end position="34"/>
    </location>
</feature>
<dbReference type="PANTHER" id="PTHR45436">
    <property type="entry name" value="SENSOR HISTIDINE KINASE YKOH"/>
    <property type="match status" value="1"/>
</dbReference>
<dbReference type="PROSITE" id="PS50109">
    <property type="entry name" value="HIS_KIN"/>
    <property type="match status" value="1"/>
</dbReference>
<dbReference type="InterPro" id="IPR003661">
    <property type="entry name" value="HisK_dim/P_dom"/>
</dbReference>
<dbReference type="Gene3D" id="3.30.565.10">
    <property type="entry name" value="Histidine kinase-like ATPase, C-terminal domain"/>
    <property type="match status" value="1"/>
</dbReference>
<evidence type="ECO:0000259" key="11">
    <source>
        <dbReference type="PROSITE" id="PS50109"/>
    </source>
</evidence>
<sequence length="404" mass="41955">MSVRLSARSRLALLYTALVLAAGALMTALTYVLVRQNLTTRWVLHRVLPAPGTTAPGPEPPRLQAPDIAEQVRGAALAELLSQAAVALAVVTLLAAALGWVVAGRILAPIRAISATAQRLSAEDLSERVPVTSPADELAALAVTVNGMLDRIQRGIAERDRVLESQRLFTANAAHELRTPLTTVRTAIDVTLDGDPNTAELLTMAADVRDAVENGQRTLDGLLVLARSQAGARAPSIMDLADTTIGVLDGLAAEASRRGVAVHTDLRPAPVVGERVLLESMVSNLLDNAIRYNRAEGHVVLATGASATHAFLRISNSGPYIGAGEAERLLQPFVRGASTRVHGAYADGGAGLGLSIVRAVVSTHGGELSATARPGGGLDVIVRIAAAPRAARLALQTGPADQAS</sequence>
<dbReference type="EC" id="2.7.13.3" evidence="3"/>
<dbReference type="CDD" id="cd00082">
    <property type="entry name" value="HisKA"/>
    <property type="match status" value="1"/>
</dbReference>
<evidence type="ECO:0000256" key="9">
    <source>
        <dbReference type="ARBA" id="ARBA00023012"/>
    </source>
</evidence>
<evidence type="ECO:0000313" key="13">
    <source>
        <dbReference type="EMBL" id="GAA0898407.1"/>
    </source>
</evidence>
<feature type="domain" description="Histidine kinase" evidence="11">
    <location>
        <begin position="172"/>
        <end position="388"/>
    </location>
</feature>
<dbReference type="CDD" id="cd06225">
    <property type="entry name" value="HAMP"/>
    <property type="match status" value="1"/>
</dbReference>
<evidence type="ECO:0000313" key="14">
    <source>
        <dbReference type="Proteomes" id="UP001499967"/>
    </source>
</evidence>
<evidence type="ECO:0000256" key="10">
    <source>
        <dbReference type="SAM" id="Phobius"/>
    </source>
</evidence>
<evidence type="ECO:0000256" key="2">
    <source>
        <dbReference type="ARBA" id="ARBA00004236"/>
    </source>
</evidence>
<comment type="subcellular location">
    <subcellularLocation>
        <location evidence="2">Cell membrane</location>
    </subcellularLocation>
</comment>
<gene>
    <name evidence="13" type="ORF">GCM10009559_60790</name>
</gene>
<dbReference type="CDD" id="cd00075">
    <property type="entry name" value="HATPase"/>
    <property type="match status" value="1"/>
</dbReference>
<dbReference type="SMART" id="SM00304">
    <property type="entry name" value="HAMP"/>
    <property type="match status" value="1"/>
</dbReference>
<comment type="caution">
    <text evidence="13">The sequence shown here is derived from an EMBL/GenBank/DDBJ whole genome shotgun (WGS) entry which is preliminary data.</text>
</comment>
<organism evidence="13 14">
    <name type="scientific">Pseudonocardia zijingensis</name>
    <dbReference type="NCBI Taxonomy" id="153376"/>
    <lineage>
        <taxon>Bacteria</taxon>
        <taxon>Bacillati</taxon>
        <taxon>Actinomycetota</taxon>
        <taxon>Actinomycetes</taxon>
        <taxon>Pseudonocardiales</taxon>
        <taxon>Pseudonocardiaceae</taxon>
        <taxon>Pseudonocardia</taxon>
    </lineage>
</organism>
<evidence type="ECO:0000259" key="12">
    <source>
        <dbReference type="PROSITE" id="PS50885"/>
    </source>
</evidence>
<dbReference type="Pfam" id="PF02518">
    <property type="entry name" value="HATPase_c"/>
    <property type="match status" value="1"/>
</dbReference>
<evidence type="ECO:0000256" key="4">
    <source>
        <dbReference type="ARBA" id="ARBA00022553"/>
    </source>
</evidence>
<evidence type="ECO:0000256" key="6">
    <source>
        <dbReference type="ARBA" id="ARBA00022692"/>
    </source>
</evidence>
<name>A0ABP3YLX4_9PSEU</name>
<keyword evidence="6 10" id="KW-0812">Transmembrane</keyword>
<proteinExistence type="predicted"/>
<dbReference type="Proteomes" id="UP001499967">
    <property type="component" value="Unassembled WGS sequence"/>
</dbReference>
<dbReference type="SUPFAM" id="SSF158472">
    <property type="entry name" value="HAMP domain-like"/>
    <property type="match status" value="1"/>
</dbReference>
<dbReference type="GO" id="GO:0005524">
    <property type="term" value="F:ATP binding"/>
    <property type="evidence" value="ECO:0007669"/>
    <property type="project" value="UniProtKB-KW"/>
</dbReference>
<dbReference type="EMBL" id="BAAAHP010000194">
    <property type="protein sequence ID" value="GAA0898407.1"/>
    <property type="molecule type" value="Genomic_DNA"/>
</dbReference>
<dbReference type="SMART" id="SM00387">
    <property type="entry name" value="HATPase_c"/>
    <property type="match status" value="1"/>
</dbReference>
<evidence type="ECO:0000256" key="8">
    <source>
        <dbReference type="ARBA" id="ARBA00022989"/>
    </source>
</evidence>
<keyword evidence="9" id="KW-0902">Two-component regulatory system</keyword>
<reference evidence="14" key="1">
    <citation type="journal article" date="2019" name="Int. J. Syst. Evol. Microbiol.">
        <title>The Global Catalogue of Microorganisms (GCM) 10K type strain sequencing project: providing services to taxonomists for standard genome sequencing and annotation.</title>
        <authorList>
            <consortium name="The Broad Institute Genomics Platform"/>
            <consortium name="The Broad Institute Genome Sequencing Center for Infectious Disease"/>
            <person name="Wu L."/>
            <person name="Ma J."/>
        </authorList>
    </citation>
    <scope>NUCLEOTIDE SEQUENCE [LARGE SCALE GENOMIC DNA]</scope>
    <source>
        <strain evidence="14">JCM 11117</strain>
    </source>
</reference>
<dbReference type="PROSITE" id="PS50885">
    <property type="entry name" value="HAMP"/>
    <property type="match status" value="1"/>
</dbReference>
<evidence type="ECO:0000256" key="1">
    <source>
        <dbReference type="ARBA" id="ARBA00000085"/>
    </source>
</evidence>
<keyword evidence="10" id="KW-0472">Membrane</keyword>
<dbReference type="InterPro" id="IPR005467">
    <property type="entry name" value="His_kinase_dom"/>
</dbReference>
<dbReference type="InterPro" id="IPR003594">
    <property type="entry name" value="HATPase_dom"/>
</dbReference>
<keyword evidence="7" id="KW-0418">Kinase</keyword>
<keyword evidence="4" id="KW-0597">Phosphoprotein</keyword>
<dbReference type="SUPFAM" id="SSF47384">
    <property type="entry name" value="Homodimeric domain of signal transducing histidine kinase"/>
    <property type="match status" value="1"/>
</dbReference>
<feature type="transmembrane region" description="Helical" evidence="10">
    <location>
        <begin position="80"/>
        <end position="103"/>
    </location>
</feature>
<accession>A0ABP3YLX4</accession>
<keyword evidence="13" id="KW-0547">Nucleotide-binding</keyword>
<protein>
    <recommendedName>
        <fullName evidence="3">histidine kinase</fullName>
        <ecNumber evidence="3">2.7.13.3</ecNumber>
    </recommendedName>
</protein>
<dbReference type="Pfam" id="PF00512">
    <property type="entry name" value="HisKA"/>
    <property type="match status" value="1"/>
</dbReference>
<dbReference type="Gene3D" id="1.10.287.130">
    <property type="match status" value="1"/>
</dbReference>
<keyword evidence="5" id="KW-0808">Transferase</keyword>
<dbReference type="RefSeq" id="WP_343945110.1">
    <property type="nucleotide sequence ID" value="NZ_BAAAHP010000194.1"/>
</dbReference>
<dbReference type="SUPFAM" id="SSF55874">
    <property type="entry name" value="ATPase domain of HSP90 chaperone/DNA topoisomerase II/histidine kinase"/>
    <property type="match status" value="1"/>
</dbReference>
<keyword evidence="14" id="KW-1185">Reference proteome</keyword>
<dbReference type="Pfam" id="PF00672">
    <property type="entry name" value="HAMP"/>
    <property type="match status" value="1"/>
</dbReference>
<dbReference type="InterPro" id="IPR036097">
    <property type="entry name" value="HisK_dim/P_sf"/>
</dbReference>
<dbReference type="Gene3D" id="6.10.340.10">
    <property type="match status" value="1"/>
</dbReference>
<keyword evidence="8 10" id="KW-1133">Transmembrane helix</keyword>
<dbReference type="InterPro" id="IPR050428">
    <property type="entry name" value="TCS_sensor_his_kinase"/>
</dbReference>
<evidence type="ECO:0000256" key="7">
    <source>
        <dbReference type="ARBA" id="ARBA00022777"/>
    </source>
</evidence>
<feature type="domain" description="HAMP" evidence="12">
    <location>
        <begin position="104"/>
        <end position="157"/>
    </location>
</feature>
<evidence type="ECO:0000256" key="3">
    <source>
        <dbReference type="ARBA" id="ARBA00012438"/>
    </source>
</evidence>